<reference evidence="2 3" key="1">
    <citation type="journal article" date="2019" name="Emerg. Microbes Infect.">
        <title>Comprehensive subspecies identification of 175 nontuberculous mycobacteria species based on 7547 genomic profiles.</title>
        <authorList>
            <person name="Matsumoto Y."/>
            <person name="Kinjo T."/>
            <person name="Motooka D."/>
            <person name="Nabeya D."/>
            <person name="Jung N."/>
            <person name="Uechi K."/>
            <person name="Horii T."/>
            <person name="Iida T."/>
            <person name="Fujita J."/>
            <person name="Nakamura S."/>
        </authorList>
    </citation>
    <scope>NUCLEOTIDE SEQUENCE [LARGE SCALE GENOMIC DNA]</scope>
    <source>
        <strain evidence="2 3">JCM 15296</strain>
    </source>
</reference>
<protein>
    <recommendedName>
        <fullName evidence="1">PASTA domain-containing protein</fullName>
    </recommendedName>
</protein>
<name>A0ABN5Z419_9MYCO</name>
<dbReference type="InterPro" id="IPR005543">
    <property type="entry name" value="PASTA_dom"/>
</dbReference>
<dbReference type="Pfam" id="PF03793">
    <property type="entry name" value="PASTA"/>
    <property type="match status" value="1"/>
</dbReference>
<evidence type="ECO:0000313" key="3">
    <source>
        <dbReference type="Proteomes" id="UP000465609"/>
    </source>
</evidence>
<feature type="domain" description="PASTA" evidence="1">
    <location>
        <begin position="20"/>
        <end position="93"/>
    </location>
</feature>
<evidence type="ECO:0000313" key="2">
    <source>
        <dbReference type="EMBL" id="BBX87729.1"/>
    </source>
</evidence>
<sequence>MTVAGPTPAASVAPAATVPAKSGITIPDIAAGTNAAIAKSKLEALGLTNVELSSANPDYSNVFLPKNWTVVSIEPTPGSQVQASDPVIVKVTKP</sequence>
<evidence type="ECO:0000259" key="1">
    <source>
        <dbReference type="PROSITE" id="PS51178"/>
    </source>
</evidence>
<gene>
    <name evidence="2" type="ORF">MAUB_56020</name>
</gene>
<accession>A0ABN5Z419</accession>
<dbReference type="PROSITE" id="PS51178">
    <property type="entry name" value="PASTA"/>
    <property type="match status" value="1"/>
</dbReference>
<keyword evidence="3" id="KW-1185">Reference proteome</keyword>
<dbReference type="Gene3D" id="3.30.10.20">
    <property type="match status" value="1"/>
</dbReference>
<proteinExistence type="predicted"/>
<dbReference type="Proteomes" id="UP000465609">
    <property type="component" value="Chromosome"/>
</dbReference>
<organism evidence="2 3">
    <name type="scientific">Mycolicibacterium aubagnense</name>
    <dbReference type="NCBI Taxonomy" id="319707"/>
    <lineage>
        <taxon>Bacteria</taxon>
        <taxon>Bacillati</taxon>
        <taxon>Actinomycetota</taxon>
        <taxon>Actinomycetes</taxon>
        <taxon>Mycobacteriales</taxon>
        <taxon>Mycobacteriaceae</taxon>
        <taxon>Mycolicibacterium</taxon>
    </lineage>
</organism>
<dbReference type="EMBL" id="AP022577">
    <property type="protein sequence ID" value="BBX87729.1"/>
    <property type="molecule type" value="Genomic_DNA"/>
</dbReference>